<proteinExistence type="predicted"/>
<evidence type="ECO:0000313" key="1">
    <source>
        <dbReference type="EMBL" id="EEF43603.1"/>
    </source>
</evidence>
<reference evidence="2" key="1">
    <citation type="journal article" date="2010" name="Nat. Biotechnol.">
        <title>Draft genome sequence of the oilseed species Ricinus communis.</title>
        <authorList>
            <person name="Chan A.P."/>
            <person name="Crabtree J."/>
            <person name="Zhao Q."/>
            <person name="Lorenzi H."/>
            <person name="Orvis J."/>
            <person name="Puiu D."/>
            <person name="Melake-Berhan A."/>
            <person name="Jones K.M."/>
            <person name="Redman J."/>
            <person name="Chen G."/>
            <person name="Cahoon E.B."/>
            <person name="Gedil M."/>
            <person name="Stanke M."/>
            <person name="Haas B.J."/>
            <person name="Wortman J.R."/>
            <person name="Fraser-Liggett C.M."/>
            <person name="Ravel J."/>
            <person name="Rabinowicz P.D."/>
        </authorList>
    </citation>
    <scope>NUCLEOTIDE SEQUENCE [LARGE SCALE GENOMIC DNA]</scope>
    <source>
        <strain evidence="2">cv. Hale</strain>
    </source>
</reference>
<dbReference type="Proteomes" id="UP000008311">
    <property type="component" value="Unassembled WGS sequence"/>
</dbReference>
<keyword evidence="2" id="KW-1185">Reference proteome</keyword>
<protein>
    <submittedName>
        <fullName evidence="1">Uncharacterized protein</fullName>
    </submittedName>
</protein>
<dbReference type="InParanoid" id="B9RY94"/>
<dbReference type="AlphaFoldDB" id="B9RY94"/>
<gene>
    <name evidence="1" type="ORF">RCOM_0811380</name>
</gene>
<name>B9RY94_RICCO</name>
<dbReference type="EMBL" id="EQ973830">
    <property type="protein sequence ID" value="EEF43603.1"/>
    <property type="molecule type" value="Genomic_DNA"/>
</dbReference>
<accession>B9RY94</accession>
<evidence type="ECO:0000313" key="2">
    <source>
        <dbReference type="Proteomes" id="UP000008311"/>
    </source>
</evidence>
<sequence length="76" mass="8832">MEVTGKERDLIEEKKQGISRENEKILAVKRISSKCLTKRQAGQHYVRGFEIPLLLYWEILAVSKIPKQIGNSFQIF</sequence>
<organism evidence="1 2">
    <name type="scientific">Ricinus communis</name>
    <name type="common">Castor bean</name>
    <dbReference type="NCBI Taxonomy" id="3988"/>
    <lineage>
        <taxon>Eukaryota</taxon>
        <taxon>Viridiplantae</taxon>
        <taxon>Streptophyta</taxon>
        <taxon>Embryophyta</taxon>
        <taxon>Tracheophyta</taxon>
        <taxon>Spermatophyta</taxon>
        <taxon>Magnoliopsida</taxon>
        <taxon>eudicotyledons</taxon>
        <taxon>Gunneridae</taxon>
        <taxon>Pentapetalae</taxon>
        <taxon>rosids</taxon>
        <taxon>fabids</taxon>
        <taxon>Malpighiales</taxon>
        <taxon>Euphorbiaceae</taxon>
        <taxon>Acalyphoideae</taxon>
        <taxon>Acalypheae</taxon>
        <taxon>Ricinus</taxon>
    </lineage>
</organism>